<feature type="compositionally biased region" description="Polar residues" evidence="1">
    <location>
        <begin position="91"/>
        <end position="104"/>
    </location>
</feature>
<feature type="compositionally biased region" description="Basic and acidic residues" evidence="1">
    <location>
        <begin position="105"/>
        <end position="120"/>
    </location>
</feature>
<protein>
    <submittedName>
        <fullName evidence="3">Uncharacterized protein</fullName>
    </submittedName>
</protein>
<feature type="chain" id="PRO_5014796163" evidence="2">
    <location>
        <begin position="23"/>
        <end position="120"/>
    </location>
</feature>
<reference evidence="3" key="1">
    <citation type="submission" date="2018-02" db="EMBL/GenBank/DDBJ databases">
        <authorList>
            <person name="Cohen D.B."/>
            <person name="Kent A.D."/>
        </authorList>
    </citation>
    <scope>NUCLEOTIDE SEQUENCE</scope>
</reference>
<evidence type="ECO:0000256" key="2">
    <source>
        <dbReference type="SAM" id="SignalP"/>
    </source>
</evidence>
<dbReference type="EMBL" id="OIVN01006148">
    <property type="protein sequence ID" value="SPD26217.1"/>
    <property type="molecule type" value="Genomic_DNA"/>
</dbReference>
<feature type="region of interest" description="Disordered" evidence="1">
    <location>
        <begin position="39"/>
        <end position="120"/>
    </location>
</feature>
<keyword evidence="2" id="KW-0732">Signal</keyword>
<proteinExistence type="predicted"/>
<feature type="compositionally biased region" description="Low complexity" evidence="1">
    <location>
        <begin position="68"/>
        <end position="83"/>
    </location>
</feature>
<accession>A0A2N9IKM7</accession>
<evidence type="ECO:0000256" key="1">
    <source>
        <dbReference type="SAM" id="MobiDB-lite"/>
    </source>
</evidence>
<evidence type="ECO:0000313" key="3">
    <source>
        <dbReference type="EMBL" id="SPD26217.1"/>
    </source>
</evidence>
<feature type="signal peptide" evidence="2">
    <location>
        <begin position="1"/>
        <end position="22"/>
    </location>
</feature>
<gene>
    <name evidence="3" type="ORF">FSB_LOCUS54099</name>
</gene>
<sequence length="120" mass="13118">MKTVLALFFAFLLIIATLQANAETLKVDERRLKAKRQLLNEAIGGGRKVNVGVAPETKDNQPLSHGATSSTSSETTKTDSNTNNDEDETNPNYQSYGHGSGSSTDTHHIYPDDQRPKSRT</sequence>
<name>A0A2N9IKM7_FAGSY</name>
<dbReference type="AlphaFoldDB" id="A0A2N9IKM7"/>
<organism evidence="3">
    <name type="scientific">Fagus sylvatica</name>
    <name type="common">Beechnut</name>
    <dbReference type="NCBI Taxonomy" id="28930"/>
    <lineage>
        <taxon>Eukaryota</taxon>
        <taxon>Viridiplantae</taxon>
        <taxon>Streptophyta</taxon>
        <taxon>Embryophyta</taxon>
        <taxon>Tracheophyta</taxon>
        <taxon>Spermatophyta</taxon>
        <taxon>Magnoliopsida</taxon>
        <taxon>eudicotyledons</taxon>
        <taxon>Gunneridae</taxon>
        <taxon>Pentapetalae</taxon>
        <taxon>rosids</taxon>
        <taxon>fabids</taxon>
        <taxon>Fagales</taxon>
        <taxon>Fagaceae</taxon>
        <taxon>Fagus</taxon>
    </lineage>
</organism>